<dbReference type="SUPFAM" id="SSF50630">
    <property type="entry name" value="Acid proteases"/>
    <property type="match status" value="1"/>
</dbReference>
<organism evidence="5 6">
    <name type="scientific">Orbilia blumenaviensis</name>
    <dbReference type="NCBI Taxonomy" id="1796055"/>
    <lineage>
        <taxon>Eukaryota</taxon>
        <taxon>Fungi</taxon>
        <taxon>Dikarya</taxon>
        <taxon>Ascomycota</taxon>
        <taxon>Pezizomycotina</taxon>
        <taxon>Orbiliomycetes</taxon>
        <taxon>Orbiliales</taxon>
        <taxon>Orbiliaceae</taxon>
        <taxon>Orbilia</taxon>
    </lineage>
</organism>
<reference evidence="5 6" key="1">
    <citation type="submission" date="2019-10" db="EMBL/GenBank/DDBJ databases">
        <authorList>
            <person name="Palmer J.M."/>
        </authorList>
    </citation>
    <scope>NUCLEOTIDE SEQUENCE [LARGE SCALE GENOMIC DNA]</scope>
    <source>
        <strain evidence="5 6">TWF730</strain>
    </source>
</reference>
<dbReference type="InterPro" id="IPR021109">
    <property type="entry name" value="Peptidase_aspartic_dom_sf"/>
</dbReference>
<accession>A0AAV9V2T2</accession>
<dbReference type="AlphaFoldDB" id="A0AAV9V2T2"/>
<keyword evidence="3" id="KW-0472">Membrane</keyword>
<evidence type="ECO:0000256" key="1">
    <source>
        <dbReference type="ARBA" id="ARBA00007447"/>
    </source>
</evidence>
<dbReference type="Proteomes" id="UP001373714">
    <property type="component" value="Unassembled WGS sequence"/>
</dbReference>
<dbReference type="InterPro" id="IPR033121">
    <property type="entry name" value="PEPTIDASE_A1"/>
</dbReference>
<feature type="compositionally biased region" description="Polar residues" evidence="2">
    <location>
        <begin position="419"/>
        <end position="437"/>
    </location>
</feature>
<protein>
    <recommendedName>
        <fullName evidence="4">Peptidase A1 domain-containing protein</fullName>
    </recommendedName>
</protein>
<comment type="similarity">
    <text evidence="1">Belongs to the peptidase A1 family.</text>
</comment>
<feature type="compositionally biased region" description="Polar residues" evidence="2">
    <location>
        <begin position="589"/>
        <end position="602"/>
    </location>
</feature>
<evidence type="ECO:0000256" key="3">
    <source>
        <dbReference type="SAM" id="Phobius"/>
    </source>
</evidence>
<dbReference type="Gene3D" id="2.40.70.10">
    <property type="entry name" value="Acid Proteases"/>
    <property type="match status" value="2"/>
</dbReference>
<gene>
    <name evidence="5" type="ORF">TWF730_008317</name>
</gene>
<keyword evidence="3" id="KW-1133">Transmembrane helix</keyword>
<feature type="region of interest" description="Disordered" evidence="2">
    <location>
        <begin position="419"/>
        <end position="460"/>
    </location>
</feature>
<feature type="compositionally biased region" description="Low complexity" evidence="2">
    <location>
        <begin position="530"/>
        <end position="549"/>
    </location>
</feature>
<feature type="transmembrane region" description="Helical" evidence="3">
    <location>
        <begin position="466"/>
        <end position="487"/>
    </location>
</feature>
<evidence type="ECO:0000313" key="6">
    <source>
        <dbReference type="Proteomes" id="UP001373714"/>
    </source>
</evidence>
<dbReference type="Pfam" id="PF00026">
    <property type="entry name" value="Asp"/>
    <property type="match status" value="1"/>
</dbReference>
<feature type="compositionally biased region" description="Pro residues" evidence="2">
    <location>
        <begin position="563"/>
        <end position="572"/>
    </location>
</feature>
<dbReference type="PROSITE" id="PS51767">
    <property type="entry name" value="PEPTIDASE_A1"/>
    <property type="match status" value="1"/>
</dbReference>
<dbReference type="PANTHER" id="PTHR47966">
    <property type="entry name" value="BETA-SITE APP-CLEAVING ENZYME, ISOFORM A-RELATED"/>
    <property type="match status" value="1"/>
</dbReference>
<keyword evidence="6" id="KW-1185">Reference proteome</keyword>
<dbReference type="PANTHER" id="PTHR47966:SF65">
    <property type="entry name" value="ASPARTIC-TYPE ENDOPEPTIDASE"/>
    <property type="match status" value="1"/>
</dbReference>
<sequence>MRISTALATASMTLATVEGFKFQLHSSFGSPAVEAAANLIKRTTISSTFKYAAPQFSYYVDILVGSAHDFVRLRLSSDPFTWFPGPLPRRNYCNGQTTQNFALCVQSNFSGTFDPDGSSTFKNLTSSLNLTSSDPRYYVLGYYGQDTLQIGQTEIDNVPIGIAYDYTRTPQLGLGIGGSGSTQKTLIRTMLDENIISVLAYGLYLNDFDTNSSELTIGAIDTAKYEGNLLTFQSSGTTTVQVTSLDYDDGSGDDPQTLGSGWNANVEFSTGLLYFPTGPLQAIVGDVEAYLDSTYGGYLTDCSYRYTAKALIFNFEGATITVPAKQWIVPAITVSGYQTTLRGSDELACIVLVDSMENYSLAANQGYSAVLGMPFVRATYMVHDFTNRETSFAQAKFNTTDSELKSLGTDGVAPFATVVPSNTMDPSNIAPTTTETGAVTGGPGRDGQNDAQNSGGGGSSTPVGPIVGGVVGGVVVIAAAIGAFFFFRRRQNRAANTTDTLPPPPPMNQTQQPPGGPYGGYPPNQNAGFNNQGYPNQYGQQGGYNEQYGLAPSLPNKGLAAPTSPPPHPPQSPMSEMAADPMDPRRHSSVVSPLDQSRQPSFSGYDPSRQPSMAGVTELPSPREQQMPVELPGNMH</sequence>
<keyword evidence="3" id="KW-0812">Transmembrane</keyword>
<dbReference type="InterPro" id="IPR001461">
    <property type="entry name" value="Aspartic_peptidase_A1"/>
</dbReference>
<dbReference type="GO" id="GO:0006508">
    <property type="term" value="P:proteolysis"/>
    <property type="evidence" value="ECO:0007669"/>
    <property type="project" value="InterPro"/>
</dbReference>
<name>A0AAV9V2T2_9PEZI</name>
<dbReference type="EMBL" id="JAVHNS010000005">
    <property type="protein sequence ID" value="KAK6353895.1"/>
    <property type="molecule type" value="Genomic_DNA"/>
</dbReference>
<evidence type="ECO:0000259" key="4">
    <source>
        <dbReference type="PROSITE" id="PS51767"/>
    </source>
</evidence>
<feature type="region of interest" description="Disordered" evidence="2">
    <location>
        <begin position="495"/>
        <end position="636"/>
    </location>
</feature>
<evidence type="ECO:0000256" key="2">
    <source>
        <dbReference type="SAM" id="MobiDB-lite"/>
    </source>
</evidence>
<evidence type="ECO:0000313" key="5">
    <source>
        <dbReference type="EMBL" id="KAK6353895.1"/>
    </source>
</evidence>
<dbReference type="GO" id="GO:0004190">
    <property type="term" value="F:aspartic-type endopeptidase activity"/>
    <property type="evidence" value="ECO:0007669"/>
    <property type="project" value="InterPro"/>
</dbReference>
<feature type="domain" description="Peptidase A1" evidence="4">
    <location>
        <begin position="58"/>
        <end position="393"/>
    </location>
</feature>
<comment type="caution">
    <text evidence="5">The sequence shown here is derived from an EMBL/GenBank/DDBJ whole genome shotgun (WGS) entry which is preliminary data.</text>
</comment>
<proteinExistence type="inferred from homology"/>